<feature type="domain" description="Secretin/TonB short N-terminal" evidence="13">
    <location>
        <begin position="86"/>
        <end position="137"/>
    </location>
</feature>
<comment type="caution">
    <text evidence="14">The sequence shown here is derived from an EMBL/GenBank/DDBJ whole genome shotgun (WGS) entry which is preliminary data.</text>
</comment>
<dbReference type="Gene3D" id="2.170.130.10">
    <property type="entry name" value="TonB-dependent receptor, plug domain"/>
    <property type="match status" value="1"/>
</dbReference>
<evidence type="ECO:0000256" key="10">
    <source>
        <dbReference type="PROSITE-ProRule" id="PRU01360"/>
    </source>
</evidence>
<dbReference type="PANTHER" id="PTHR47234:SF2">
    <property type="entry name" value="TONB-DEPENDENT RECEPTOR"/>
    <property type="match status" value="1"/>
</dbReference>
<evidence type="ECO:0000256" key="5">
    <source>
        <dbReference type="ARBA" id="ARBA00022692"/>
    </source>
</evidence>
<keyword evidence="9 10" id="KW-0998">Cell outer membrane</keyword>
<protein>
    <submittedName>
        <fullName evidence="14">TonB-dependent receptor</fullName>
    </submittedName>
</protein>
<keyword evidence="6" id="KW-0408">Iron</keyword>
<gene>
    <name evidence="14" type="ORF">EYC98_04195</name>
</gene>
<dbReference type="Gene3D" id="2.40.170.20">
    <property type="entry name" value="TonB-dependent receptor, beta-barrel domain"/>
    <property type="match status" value="1"/>
</dbReference>
<dbReference type="InterPro" id="IPR012910">
    <property type="entry name" value="Plug_dom"/>
</dbReference>
<keyword evidence="4" id="KW-0410">Iron transport</keyword>
<comment type="similarity">
    <text evidence="10 11">Belongs to the TonB-dependent receptor family.</text>
</comment>
<reference evidence="14" key="1">
    <citation type="submission" date="2019-02" db="EMBL/GenBank/DDBJ databases">
        <authorList>
            <person name="Li S.-H."/>
        </authorList>
    </citation>
    <scope>NUCLEOTIDE SEQUENCE</scope>
    <source>
        <strain evidence="14">IMCC14734</strain>
    </source>
</reference>
<comment type="subcellular location">
    <subcellularLocation>
        <location evidence="1 10">Cell outer membrane</location>
        <topology evidence="1 10">Multi-pass membrane protein</topology>
    </subcellularLocation>
</comment>
<keyword evidence="5 10" id="KW-0812">Transmembrane</keyword>
<evidence type="ECO:0000256" key="7">
    <source>
        <dbReference type="ARBA" id="ARBA00023077"/>
    </source>
</evidence>
<feature type="compositionally biased region" description="Basic and acidic residues" evidence="12">
    <location>
        <begin position="363"/>
        <end position="373"/>
    </location>
</feature>
<dbReference type="InterPro" id="IPR036942">
    <property type="entry name" value="Beta-barrel_TonB_sf"/>
</dbReference>
<keyword evidence="14" id="KW-0675">Receptor</keyword>
<keyword evidence="2 10" id="KW-0813">Transport</keyword>
<dbReference type="Pfam" id="PF07715">
    <property type="entry name" value="Plug"/>
    <property type="match status" value="1"/>
</dbReference>
<dbReference type="Gene3D" id="3.55.50.30">
    <property type="match status" value="1"/>
</dbReference>
<feature type="region of interest" description="Disordered" evidence="12">
    <location>
        <begin position="351"/>
        <end position="386"/>
    </location>
</feature>
<dbReference type="SUPFAM" id="SSF56935">
    <property type="entry name" value="Porins"/>
    <property type="match status" value="1"/>
</dbReference>
<evidence type="ECO:0000256" key="12">
    <source>
        <dbReference type="SAM" id="MobiDB-lite"/>
    </source>
</evidence>
<keyword evidence="4" id="KW-0406">Ion transport</keyword>
<evidence type="ECO:0000313" key="14">
    <source>
        <dbReference type="EMBL" id="MCX2980064.1"/>
    </source>
</evidence>
<evidence type="ECO:0000256" key="6">
    <source>
        <dbReference type="ARBA" id="ARBA00023004"/>
    </source>
</evidence>
<dbReference type="InterPro" id="IPR011662">
    <property type="entry name" value="Secretin/TonB_short_N"/>
</dbReference>
<organism evidence="14 15">
    <name type="scientific">Candidatus Litorirhabdus singularis</name>
    <dbReference type="NCBI Taxonomy" id="2518993"/>
    <lineage>
        <taxon>Bacteria</taxon>
        <taxon>Pseudomonadati</taxon>
        <taxon>Pseudomonadota</taxon>
        <taxon>Gammaproteobacteria</taxon>
        <taxon>Cellvibrionales</taxon>
        <taxon>Halieaceae</taxon>
        <taxon>Candidatus Litorirhabdus</taxon>
    </lineage>
</organism>
<dbReference type="PANTHER" id="PTHR47234">
    <property type="match status" value="1"/>
</dbReference>
<evidence type="ECO:0000256" key="4">
    <source>
        <dbReference type="ARBA" id="ARBA00022496"/>
    </source>
</evidence>
<evidence type="ECO:0000256" key="1">
    <source>
        <dbReference type="ARBA" id="ARBA00004571"/>
    </source>
</evidence>
<dbReference type="CDD" id="cd01347">
    <property type="entry name" value="ligand_gated_channel"/>
    <property type="match status" value="1"/>
</dbReference>
<dbReference type="InterPro" id="IPR000531">
    <property type="entry name" value="Beta-barrel_TonB"/>
</dbReference>
<dbReference type="Proteomes" id="UP001143362">
    <property type="component" value="Unassembled WGS sequence"/>
</dbReference>
<dbReference type="InterPro" id="IPR039426">
    <property type="entry name" value="TonB-dep_rcpt-like"/>
</dbReference>
<keyword evidence="8 10" id="KW-0472">Membrane</keyword>
<keyword evidence="15" id="KW-1185">Reference proteome</keyword>
<sequence>MTACERRPVSMRSGASVEQTNISITTTLNRSAHGQNAGRLWLTCLLLTSILIAAPSHSAEPQFQFRISDQLALSQALIQFSHQSGLAIVFPDHLTRNIQSGGFTGAMDVDTALAKLLENTDLDYRLVDDRIIAVYDARCELTDSCPAEAELLIRNPLYVPGIEELYVYGSQVTGSRIKRDHLQGSAPVDMISAPDIELSGAQTLGQLLRRLPAVSGNPTSTAISNGGNGTATATLRGLPASSTLVLINGRRVANDGLGGESVDLNSIAPAAVDRIEVLKDGASAIYGSDAIAGIVNIIMKRDFYGAMLEQYYGTAEQGDGEAVTTTFQYGTGFNSGSFFMTASYFSEGEIQSRERPLSASADSRSRGGNDRRSTATPAARVTRSDGSVVIRDAASNTYREASTEDRFDYPIYTSSLVPSERKYIYATASFDFSESLTGTLEGSYTETQSQANLAPTPVFTGFEQIPLEVAADNIYNPFGEPITDLRRRFTELGARRQDNSSEVERLAAILQGLHGGWDWELSYSWSKSQARERSRGLINASNLQRGIGPAANCQGSAIDNCVPINLFGAAGSVDAEQLGFLAVNSNVDGESSLGSLSFTAARKLVELPSGTIDFAIGMEYRDENTSKKPDGLLANMAIIGTDNLTPTQGRRNITEIYGESITPVWQSADKQIKLDLEIAVRYSRYSDFGDITNPKYGLRFQLSPALLLRATHAQGFRAPSLSELYSGATEAHAMLFDPCILPENVGTLPGCAQQADPGRYQYLTITSGNPELNPEKSRSYGIGIVWTPGNAPGFNATADYFDIETSQVVDSSAQFILSQNAQFGEFEDNVVRDQRGNLQQVTATKVNVGERRVQGIDFGLNYRLPKRDWGQLSTGLNVAYMDEYTLQLDADAPTVNLSGSFRDPQAEGAGALPKWKGNIGMQWARQRWRGSYDLHFVSSLKEVVPNTTTSRVVRNWLVHDVQASYLFDVLHGLRMAVGVDNLLDSEPPFAASAFNDNFDGRTHDIRGRYWYAKLSQRF</sequence>
<evidence type="ECO:0000313" key="15">
    <source>
        <dbReference type="Proteomes" id="UP001143362"/>
    </source>
</evidence>
<dbReference type="Pfam" id="PF00593">
    <property type="entry name" value="TonB_dep_Rec_b-barrel"/>
    <property type="match status" value="1"/>
</dbReference>
<name>A0ABT3TCQ7_9GAMM</name>
<evidence type="ECO:0000256" key="3">
    <source>
        <dbReference type="ARBA" id="ARBA00022452"/>
    </source>
</evidence>
<keyword evidence="3 10" id="KW-1134">Transmembrane beta strand</keyword>
<dbReference type="PROSITE" id="PS52016">
    <property type="entry name" value="TONB_DEPENDENT_REC_3"/>
    <property type="match status" value="1"/>
</dbReference>
<evidence type="ECO:0000256" key="9">
    <source>
        <dbReference type="ARBA" id="ARBA00023237"/>
    </source>
</evidence>
<evidence type="ECO:0000256" key="11">
    <source>
        <dbReference type="RuleBase" id="RU003357"/>
    </source>
</evidence>
<dbReference type="SMART" id="SM00965">
    <property type="entry name" value="STN"/>
    <property type="match status" value="1"/>
</dbReference>
<evidence type="ECO:0000256" key="2">
    <source>
        <dbReference type="ARBA" id="ARBA00022448"/>
    </source>
</evidence>
<evidence type="ECO:0000256" key="8">
    <source>
        <dbReference type="ARBA" id="ARBA00023136"/>
    </source>
</evidence>
<dbReference type="InterPro" id="IPR037066">
    <property type="entry name" value="Plug_dom_sf"/>
</dbReference>
<evidence type="ECO:0000259" key="13">
    <source>
        <dbReference type="SMART" id="SM00965"/>
    </source>
</evidence>
<dbReference type="EMBL" id="SHNN01000001">
    <property type="protein sequence ID" value="MCX2980064.1"/>
    <property type="molecule type" value="Genomic_DNA"/>
</dbReference>
<proteinExistence type="inferred from homology"/>
<keyword evidence="7 11" id="KW-0798">TonB box</keyword>
<accession>A0ABT3TCQ7</accession>